<feature type="active site" description="Schiff-base intermediate with substrate; via pyruvic acid; for decarboxylase activity" evidence="12">
    <location>
        <position position="400"/>
    </location>
</feature>
<protein>
    <recommendedName>
        <fullName evidence="12">Phosphatidylserine decarboxylase proenzyme 1, mitochondrial</fullName>
        <ecNumber evidence="12">4.1.1.65</ecNumber>
    </recommendedName>
    <component>
        <recommendedName>
            <fullName evidence="12">Phosphatidylserine decarboxylase 1 beta chain</fullName>
        </recommendedName>
    </component>
    <component>
        <recommendedName>
            <fullName evidence="12">Phosphatidylserine decarboxylase 1 alpha chain</fullName>
        </recommendedName>
    </component>
</protein>
<comment type="function">
    <text evidence="12">Catalyzes the formation of phosphatidylethanolamine (PtdEtn) from phosphatidylserine (PtdSer). Plays a central role in phospholipid metabolism and in the interorganelle trafficking of phosphatidylserine.</text>
</comment>
<evidence type="ECO:0000256" key="7">
    <source>
        <dbReference type="ARBA" id="ARBA00023136"/>
    </source>
</evidence>
<gene>
    <name evidence="12" type="primary">PSD1</name>
    <name evidence="13" type="ORF">B9G98_04571</name>
</gene>
<proteinExistence type="inferred from homology"/>
<dbReference type="NCBIfam" id="TIGR00163">
    <property type="entry name" value="PS_decarb"/>
    <property type="match status" value="1"/>
</dbReference>
<keyword evidence="4 12" id="KW-0210">Decarboxylase</keyword>
<dbReference type="STRING" id="45607.A0A2T0FPP9"/>
<evidence type="ECO:0000256" key="4">
    <source>
        <dbReference type="ARBA" id="ARBA00022793"/>
    </source>
</evidence>
<comment type="subcellular location">
    <molecule>Phosphatidylserine decarboxylase 1 beta chain</molecule>
    <subcellularLocation>
        <location evidence="12">Mitochondrion inner membrane</location>
        <topology evidence="12">Single-pass membrane protein</topology>
        <orientation evidence="12">Intermembrane side</orientation>
    </subcellularLocation>
</comment>
<keyword evidence="7 12" id="KW-0472">Membrane</keyword>
<dbReference type="GO" id="GO:0004609">
    <property type="term" value="F:phosphatidylserine decarboxylase activity"/>
    <property type="evidence" value="ECO:0007669"/>
    <property type="project" value="UniProtKB-UniRule"/>
</dbReference>
<keyword evidence="10 12" id="KW-1208">Phospholipid metabolism</keyword>
<organism evidence="13 14">
    <name type="scientific">Wickerhamiella sorbophila</name>
    <dbReference type="NCBI Taxonomy" id="45607"/>
    <lineage>
        <taxon>Eukaryota</taxon>
        <taxon>Fungi</taxon>
        <taxon>Dikarya</taxon>
        <taxon>Ascomycota</taxon>
        <taxon>Saccharomycotina</taxon>
        <taxon>Dipodascomycetes</taxon>
        <taxon>Dipodascales</taxon>
        <taxon>Trichomonascaceae</taxon>
        <taxon>Wickerhamiella</taxon>
    </lineage>
</organism>
<keyword evidence="9 12" id="KW-0456">Lyase</keyword>
<dbReference type="InterPro" id="IPR033661">
    <property type="entry name" value="PSD_type1_euk"/>
</dbReference>
<comment type="caution">
    <text evidence="13">The sequence shown here is derived from an EMBL/GenBank/DDBJ whole genome shotgun (WGS) entry which is preliminary data.</text>
</comment>
<evidence type="ECO:0000256" key="3">
    <source>
        <dbReference type="ARBA" id="ARBA00022692"/>
    </source>
</evidence>
<dbReference type="GO" id="GO:0016540">
    <property type="term" value="P:protein autoprocessing"/>
    <property type="evidence" value="ECO:0007669"/>
    <property type="project" value="UniProtKB-UniRule"/>
</dbReference>
<comment type="subcellular location">
    <molecule>Phosphatidylserine decarboxylase 1 alpha chain</molecule>
    <subcellularLocation>
        <location evidence="12">Mitochondrion inner membrane</location>
        <topology evidence="12">Peripheral membrane protein</topology>
        <orientation evidence="12">Intermembrane side</orientation>
    </subcellularLocation>
    <text evidence="12">Anchored to the mitochondrial inner membrane through its interaction with the integral membrane beta chain.</text>
</comment>
<dbReference type="OrthoDB" id="4330at2759"/>
<comment type="subunit">
    <text evidence="12">Heterodimer of a large membrane-associated beta subunit and a small pyruvoyl-containing alpha subunit.</text>
</comment>
<feature type="chain" id="PRO_5023245698" description="Phosphatidylserine decarboxylase 1 alpha chain" evidence="12">
    <location>
        <begin position="400"/>
        <end position="433"/>
    </location>
</feature>
<keyword evidence="5 12" id="KW-1133">Transmembrane helix</keyword>
<comment type="similarity">
    <text evidence="12">Belongs to the phosphatidylserine decarboxylase family. PSD-B subfamily. Eukaryotic type I sub-subfamily.</text>
</comment>
<dbReference type="EC" id="4.1.1.65" evidence="12"/>
<dbReference type="PANTHER" id="PTHR10067">
    <property type="entry name" value="PHOSPHATIDYLSERINE DECARBOXYLASE"/>
    <property type="match status" value="1"/>
</dbReference>
<keyword evidence="8 12" id="KW-0594">Phospholipid biosynthesis</keyword>
<evidence type="ECO:0000256" key="10">
    <source>
        <dbReference type="ARBA" id="ARBA00023264"/>
    </source>
</evidence>
<evidence type="ECO:0000256" key="1">
    <source>
        <dbReference type="ARBA" id="ARBA00005189"/>
    </source>
</evidence>
<feature type="modified residue" description="Pyruvic acid (Ser); by autocatalysis" evidence="12">
    <location>
        <position position="400"/>
    </location>
</feature>
<evidence type="ECO:0000256" key="8">
    <source>
        <dbReference type="ARBA" id="ARBA00023209"/>
    </source>
</evidence>
<comment type="cofactor">
    <cofactor evidence="12">
        <name>pyruvate</name>
        <dbReference type="ChEBI" id="CHEBI:15361"/>
    </cofactor>
    <text evidence="12">Binds 1 pyruvoyl group covalently per subunit.</text>
</comment>
<evidence type="ECO:0000256" key="11">
    <source>
        <dbReference type="ARBA" id="ARBA00023317"/>
    </source>
</evidence>
<dbReference type="InterPro" id="IPR033177">
    <property type="entry name" value="PSD-B"/>
</dbReference>
<keyword evidence="3 12" id="KW-0812">Transmembrane</keyword>
<evidence type="ECO:0000256" key="12">
    <source>
        <dbReference type="HAMAP-Rule" id="MF_03208"/>
    </source>
</evidence>
<dbReference type="Proteomes" id="UP000238350">
    <property type="component" value="Unassembled WGS sequence"/>
</dbReference>
<evidence type="ECO:0000256" key="9">
    <source>
        <dbReference type="ARBA" id="ARBA00023239"/>
    </source>
</evidence>
<evidence type="ECO:0000256" key="2">
    <source>
        <dbReference type="ARBA" id="ARBA00022516"/>
    </source>
</evidence>
<keyword evidence="11 12" id="KW-0670">Pyruvate</keyword>
<feature type="chain" id="PRO_5023245699" description="Phosphatidylserine decarboxylase 1 beta chain" evidence="12">
    <location>
        <begin position="1"/>
        <end position="399"/>
    </location>
</feature>
<dbReference type="GO" id="GO:0006646">
    <property type="term" value="P:phosphatidylethanolamine biosynthetic process"/>
    <property type="evidence" value="ECO:0007669"/>
    <property type="project" value="UniProtKB-UniRule"/>
</dbReference>
<dbReference type="PANTHER" id="PTHR10067:SF6">
    <property type="entry name" value="PHOSPHATIDYLSERINE DECARBOXYLASE PROENZYME, MITOCHONDRIAL"/>
    <property type="match status" value="1"/>
</dbReference>
<name>A0A2T0FPP9_9ASCO</name>
<feature type="topological domain" description="Mitochondrial matrix" evidence="12">
    <location>
        <begin position="1"/>
        <end position="36"/>
    </location>
</feature>
<comment type="pathway">
    <text evidence="12">Phospholipid metabolism; phosphatidylethanolamine biosynthesis; phosphatidylethanolamine from CDP-diacylglycerol: step 2/2.</text>
</comment>
<feature type="active site" description="Charge relay system; for autoendoproteolytic cleavage activity" evidence="12">
    <location>
        <position position="148"/>
    </location>
</feature>
<keyword evidence="6 12" id="KW-0443">Lipid metabolism</keyword>
<keyword evidence="12" id="KW-0865">Zymogen</keyword>
<dbReference type="EMBL" id="NDIQ01000022">
    <property type="protein sequence ID" value="PRT56951.1"/>
    <property type="molecule type" value="Genomic_DNA"/>
</dbReference>
<dbReference type="HAMAP" id="MF_03208">
    <property type="entry name" value="PS_decarb_PSD_B_type1_euk"/>
    <property type="match status" value="1"/>
</dbReference>
<reference evidence="13 14" key="1">
    <citation type="submission" date="2017-04" db="EMBL/GenBank/DDBJ databases">
        <title>Genome sequencing of [Candida] sorbophila.</title>
        <authorList>
            <person name="Ahn J.O."/>
        </authorList>
    </citation>
    <scope>NUCLEOTIDE SEQUENCE [LARGE SCALE GENOMIC DNA]</scope>
    <source>
        <strain evidence="13 14">DS02</strain>
    </source>
</reference>
<dbReference type="UniPathway" id="UPA00558">
    <property type="reaction ID" value="UER00616"/>
</dbReference>
<keyword evidence="14" id="KW-1185">Reference proteome</keyword>
<evidence type="ECO:0000313" key="14">
    <source>
        <dbReference type="Proteomes" id="UP000238350"/>
    </source>
</evidence>
<evidence type="ECO:0000313" key="13">
    <source>
        <dbReference type="EMBL" id="PRT56951.1"/>
    </source>
</evidence>
<feature type="site" description="Cleavage (non-hydrolytic); by autocatalysis" evidence="12">
    <location>
        <begin position="399"/>
        <end position="400"/>
    </location>
</feature>
<keyword evidence="12" id="KW-0496">Mitochondrion</keyword>
<evidence type="ECO:0000256" key="6">
    <source>
        <dbReference type="ARBA" id="ARBA00023098"/>
    </source>
</evidence>
<dbReference type="InterPro" id="IPR003817">
    <property type="entry name" value="PS_Dcarbxylase"/>
</dbReference>
<comment type="PTM">
    <text evidence="12">Is synthesized initially as an inactive proenzyme. Formation of the active enzyme involves a self-maturation process in which the active site pyruvoyl group is generated from an internal serine residue via an autocatalytic post-translational modification. Two non-identical subunits are generated from the proenzyme in this reaction, and the pyruvate is formed at the N-terminus of the alpha chain, which is derived from the carboxyl end of the proenzyme. The autoendoproteolytic cleavage occurs by a canonical serine protease mechanism, in which the side chain hydroxyl group of the serine supplies its oxygen atom to form the C-terminus of the beta chain, while the remainder of the serine residue undergoes an oxidative deamination to produce ammonia and the pyruvoyl prosthetic group on the alpha chain. During this reaction, the Ser that is part of the protease active site of the proenzyme becomes the pyruvoyl prosthetic group, which constitutes an essential element of the active site of the mature decarboxylase.</text>
</comment>
<feature type="topological domain" description="Mitochondrial intermembrane" evidence="12">
    <location>
        <begin position="56"/>
        <end position="433"/>
    </location>
</feature>
<dbReference type="Pfam" id="PF02666">
    <property type="entry name" value="PS_Dcarbxylase"/>
    <property type="match status" value="2"/>
</dbReference>
<comment type="catalytic activity">
    <reaction evidence="12">
        <text>a 1,2-diacyl-sn-glycero-3-phospho-L-serine + H(+) = a 1,2-diacyl-sn-glycero-3-phosphoethanolamine + CO2</text>
        <dbReference type="Rhea" id="RHEA:20828"/>
        <dbReference type="ChEBI" id="CHEBI:15378"/>
        <dbReference type="ChEBI" id="CHEBI:16526"/>
        <dbReference type="ChEBI" id="CHEBI:57262"/>
        <dbReference type="ChEBI" id="CHEBI:64612"/>
        <dbReference type="EC" id="4.1.1.65"/>
    </reaction>
</comment>
<sequence>MVRLRRQLINPTRIFNRAASSRANAAARRQKGRTTRRLLLAVTIALPLGLYLTRPGETEQAKSWQVAAYSYLPLRAISRAWGRFNDIELPVWMRAPGFKFYAYMFGANLDEIKEKDLSKYRNLGEFFYRELEPGARPIADSLVVSPSDGKVLQLGRLVENKIEQVKGVTYTLESLLGVSKAAPHHFSGKVEAERMGETSIDRHEEFAKLNGISYSLDDFVGNGAATDNESTEQLGDAAARSATFGQMANADMWLPDLTTDKQLYYAVIYLAPGDYHRFHSPVNWVSQIRRHYVGELFSVAPYFQAKLTNLFCLNERVALLGRWRYGFFSMTPVGATNVGSIEINFDKYLRTNTRWIEQDGARTKAKPATCFEATYESASPLLRGVPLTKGEEMGGFHLGSTVVLVFEAPAQFQFDVAVGDVVKMGQALGSLEN</sequence>
<keyword evidence="2 12" id="KW-0444">Lipid biosynthesis</keyword>
<feature type="active site" description="Charge relay system; for autoendoproteolytic cleavage activity" evidence="12">
    <location>
        <position position="400"/>
    </location>
</feature>
<dbReference type="GO" id="GO:0005743">
    <property type="term" value="C:mitochondrial inner membrane"/>
    <property type="evidence" value="ECO:0007669"/>
    <property type="project" value="UniProtKB-SubCell"/>
</dbReference>
<comment type="pathway">
    <text evidence="1">Lipid metabolism.</text>
</comment>
<accession>A0A2T0FPP9</accession>
<feature type="active site" description="Charge relay system; for autoendoproteolytic cleavage activity" evidence="12">
    <location>
        <position position="279"/>
    </location>
</feature>
<dbReference type="AlphaFoldDB" id="A0A2T0FPP9"/>
<evidence type="ECO:0000256" key="5">
    <source>
        <dbReference type="ARBA" id="ARBA00022989"/>
    </source>
</evidence>
<keyword evidence="12" id="KW-0999">Mitochondrion inner membrane</keyword>